<keyword evidence="2" id="KW-0812">Transmembrane</keyword>
<evidence type="ECO:0000259" key="3">
    <source>
        <dbReference type="PROSITE" id="PS50887"/>
    </source>
</evidence>
<evidence type="ECO:0000256" key="2">
    <source>
        <dbReference type="SAM" id="Phobius"/>
    </source>
</evidence>
<dbReference type="PANTHER" id="PTHR45138:SF9">
    <property type="entry name" value="DIGUANYLATE CYCLASE DGCM-RELATED"/>
    <property type="match status" value="1"/>
</dbReference>
<dbReference type="PROSITE" id="PS50887">
    <property type="entry name" value="GGDEF"/>
    <property type="match status" value="1"/>
</dbReference>
<evidence type="ECO:0000313" key="5">
    <source>
        <dbReference type="Proteomes" id="UP000502136"/>
    </source>
</evidence>
<evidence type="ECO:0000256" key="1">
    <source>
        <dbReference type="SAM" id="Coils"/>
    </source>
</evidence>
<dbReference type="InterPro" id="IPR029787">
    <property type="entry name" value="Nucleotide_cyclase"/>
</dbReference>
<dbReference type="Pfam" id="PF16927">
    <property type="entry name" value="HisKA_7TM"/>
    <property type="match status" value="1"/>
</dbReference>
<keyword evidence="2" id="KW-0472">Membrane</keyword>
<keyword evidence="5" id="KW-1185">Reference proteome</keyword>
<feature type="transmembrane region" description="Helical" evidence="2">
    <location>
        <begin position="43"/>
        <end position="60"/>
    </location>
</feature>
<dbReference type="InterPro" id="IPR043128">
    <property type="entry name" value="Rev_trsase/Diguanyl_cyclase"/>
</dbReference>
<feature type="transmembrane region" description="Helical" evidence="2">
    <location>
        <begin position="72"/>
        <end position="94"/>
    </location>
</feature>
<name>A0A6H2H148_9BACL</name>
<dbReference type="GO" id="GO:1902201">
    <property type="term" value="P:negative regulation of bacterial-type flagellum-dependent cell motility"/>
    <property type="evidence" value="ECO:0007669"/>
    <property type="project" value="TreeGrafter"/>
</dbReference>
<dbReference type="InterPro" id="IPR000160">
    <property type="entry name" value="GGDEF_dom"/>
</dbReference>
<feature type="transmembrane region" description="Helical" evidence="2">
    <location>
        <begin position="12"/>
        <end position="31"/>
    </location>
</feature>
<keyword evidence="2" id="KW-1133">Transmembrane helix</keyword>
<evidence type="ECO:0000313" key="4">
    <source>
        <dbReference type="EMBL" id="QJC53377.1"/>
    </source>
</evidence>
<dbReference type="InterPro" id="IPR050469">
    <property type="entry name" value="Diguanylate_Cyclase"/>
</dbReference>
<dbReference type="Gene3D" id="3.30.70.270">
    <property type="match status" value="1"/>
</dbReference>
<feature type="transmembrane region" description="Helical" evidence="2">
    <location>
        <begin position="106"/>
        <end position="125"/>
    </location>
</feature>
<dbReference type="InterPro" id="IPR031621">
    <property type="entry name" value="HisKA_7TM"/>
</dbReference>
<dbReference type="InterPro" id="IPR035965">
    <property type="entry name" value="PAS-like_dom_sf"/>
</dbReference>
<dbReference type="GO" id="GO:0052621">
    <property type="term" value="F:diguanylate cyclase activity"/>
    <property type="evidence" value="ECO:0007669"/>
    <property type="project" value="TreeGrafter"/>
</dbReference>
<feature type="coiled-coil region" evidence="1">
    <location>
        <begin position="355"/>
        <end position="382"/>
    </location>
</feature>
<organism evidence="4 5">
    <name type="scientific">Paenibacillus albicereus</name>
    <dbReference type="NCBI Taxonomy" id="2726185"/>
    <lineage>
        <taxon>Bacteria</taxon>
        <taxon>Bacillati</taxon>
        <taxon>Bacillota</taxon>
        <taxon>Bacilli</taxon>
        <taxon>Bacillales</taxon>
        <taxon>Paenibacillaceae</taxon>
        <taxon>Paenibacillus</taxon>
    </lineage>
</organism>
<protein>
    <submittedName>
        <fullName evidence="4">Diguanylate cyclase</fullName>
    </submittedName>
</protein>
<dbReference type="CDD" id="cd01949">
    <property type="entry name" value="GGDEF"/>
    <property type="match status" value="1"/>
</dbReference>
<dbReference type="NCBIfam" id="TIGR00254">
    <property type="entry name" value="GGDEF"/>
    <property type="match status" value="1"/>
</dbReference>
<dbReference type="FunFam" id="3.30.70.270:FF:000001">
    <property type="entry name" value="Diguanylate cyclase domain protein"/>
    <property type="match status" value="1"/>
</dbReference>
<dbReference type="Pfam" id="PF00990">
    <property type="entry name" value="GGDEF"/>
    <property type="match status" value="1"/>
</dbReference>
<dbReference type="AlphaFoldDB" id="A0A6H2H148"/>
<dbReference type="PANTHER" id="PTHR45138">
    <property type="entry name" value="REGULATORY COMPONENTS OF SENSORY TRANSDUCTION SYSTEM"/>
    <property type="match status" value="1"/>
</dbReference>
<feature type="domain" description="GGDEF" evidence="3">
    <location>
        <begin position="427"/>
        <end position="570"/>
    </location>
</feature>
<feature type="transmembrane region" description="Helical" evidence="2">
    <location>
        <begin position="145"/>
        <end position="167"/>
    </location>
</feature>
<dbReference type="KEGG" id="palr:HGI30_18575"/>
<feature type="transmembrane region" description="Helical" evidence="2">
    <location>
        <begin position="210"/>
        <end position="229"/>
    </location>
</feature>
<dbReference type="Proteomes" id="UP000502136">
    <property type="component" value="Chromosome"/>
</dbReference>
<accession>A0A6H2H148</accession>
<feature type="transmembrane region" description="Helical" evidence="2">
    <location>
        <begin position="179"/>
        <end position="198"/>
    </location>
</feature>
<reference evidence="4 5" key="1">
    <citation type="submission" date="2020-04" db="EMBL/GenBank/DDBJ databases">
        <title>Novel Paenibacillus strain UniB2 isolated from commercial digestive syrup.</title>
        <authorList>
            <person name="Thorat V."/>
            <person name="Kirdat K."/>
            <person name="Tiwarekar B."/>
            <person name="Yadav A."/>
        </authorList>
    </citation>
    <scope>NUCLEOTIDE SEQUENCE [LARGE SCALE GENOMIC DNA]</scope>
    <source>
        <strain evidence="4 5">UniB2</strain>
    </source>
</reference>
<dbReference type="SUPFAM" id="SSF55785">
    <property type="entry name" value="PYP-like sensor domain (PAS domain)"/>
    <property type="match status" value="1"/>
</dbReference>
<dbReference type="GO" id="GO:0043709">
    <property type="term" value="P:cell adhesion involved in single-species biofilm formation"/>
    <property type="evidence" value="ECO:0007669"/>
    <property type="project" value="TreeGrafter"/>
</dbReference>
<dbReference type="SMART" id="SM00267">
    <property type="entry name" value="GGDEF"/>
    <property type="match status" value="1"/>
</dbReference>
<dbReference type="Gene3D" id="3.30.450.20">
    <property type="entry name" value="PAS domain"/>
    <property type="match status" value="1"/>
</dbReference>
<proteinExistence type="predicted"/>
<dbReference type="GO" id="GO:0005886">
    <property type="term" value="C:plasma membrane"/>
    <property type="evidence" value="ECO:0007669"/>
    <property type="project" value="TreeGrafter"/>
</dbReference>
<gene>
    <name evidence="4" type="ORF">HGI30_18575</name>
</gene>
<keyword evidence="1" id="KW-0175">Coiled coil</keyword>
<dbReference type="EMBL" id="CP051428">
    <property type="protein sequence ID" value="QJC53377.1"/>
    <property type="molecule type" value="Genomic_DNA"/>
</dbReference>
<dbReference type="SUPFAM" id="SSF55073">
    <property type="entry name" value="Nucleotide cyclase"/>
    <property type="match status" value="1"/>
</dbReference>
<sequence>MMQGWVKGLESWIWIDFSLSVFMLGLFFYIFIHNPITRLHKAYLVFHFFMLLWPFSQFLIHTTDVVPHQLFFLSISFAALSLQGLGWLVFVCFLTGRSYLLTRRALALLAGPTVLLAALVLANPLHLFVRSEHGVASDRELGPLFWVLCAQLVLFAALSIACIVSALRGGTTLRHRKQVGMALKGLLLFLLFGWLDLLVNVVYDSRFPDIAGISSFGLALSALYFCISIDRYRVFDIVRIAQQDIADSMSAGLLVLDAEGTVLEANRSLQRYLSVQSGDRFDLDAYLRSQGPPPEEAEASFGRGGAAAHEPVLHELALSAPDLPGAAALHVQVHASPILTGDRELLGRVVTFQDVSEIRRLIEEKNRQNEMLQLRNRELVQIQEELFRANLKLEEMATTDSLTGCYNRRYLMQRLEQEVVANVRYRIPFAVILFDIDRFKGINDLHGHLVGDEVLLETASAVKGMLRRSDVLARYGGEEFAIYLPHTTRLQAERLAERIKEGVEANRIATGRPGLALSITISLGVLSVENESPLGIKDPKAYLRELFEEADSALYEAKGNGRNCMVGRRRA</sequence>